<protein>
    <submittedName>
        <fullName evidence="2">Uncharacterized protein</fullName>
    </submittedName>
</protein>
<reference evidence="2" key="1">
    <citation type="journal article" date="2015" name="Nature">
        <title>Complex archaea that bridge the gap between prokaryotes and eukaryotes.</title>
        <authorList>
            <person name="Spang A."/>
            <person name="Saw J.H."/>
            <person name="Jorgensen S.L."/>
            <person name="Zaremba-Niedzwiedzka K."/>
            <person name="Martijn J."/>
            <person name="Lind A.E."/>
            <person name="van Eijk R."/>
            <person name="Schleper C."/>
            <person name="Guy L."/>
            <person name="Ettema T.J."/>
        </authorList>
    </citation>
    <scope>NUCLEOTIDE SEQUENCE</scope>
</reference>
<name>A0A0F9U647_9ZZZZ</name>
<keyword evidence="1" id="KW-0472">Membrane</keyword>
<evidence type="ECO:0000256" key="1">
    <source>
        <dbReference type="SAM" id="Phobius"/>
    </source>
</evidence>
<proteinExistence type="predicted"/>
<gene>
    <name evidence="2" type="ORF">LCGC14_0645860</name>
</gene>
<organism evidence="2">
    <name type="scientific">marine sediment metagenome</name>
    <dbReference type="NCBI Taxonomy" id="412755"/>
    <lineage>
        <taxon>unclassified sequences</taxon>
        <taxon>metagenomes</taxon>
        <taxon>ecological metagenomes</taxon>
    </lineage>
</organism>
<dbReference type="AlphaFoldDB" id="A0A0F9U647"/>
<accession>A0A0F9U647</accession>
<comment type="caution">
    <text evidence="2">The sequence shown here is derived from an EMBL/GenBank/DDBJ whole genome shotgun (WGS) entry which is preliminary data.</text>
</comment>
<sequence>MQKKLILVSAALFAVVLLTAATPQSAAGPKPVAAMTAPAGAAAPTAMQPVMAAPAAMSADPAKAAAPTVTAAPKKDSTGSVIGGSLLQILLVVLTIAIPIVLTPVVKWLLKKMKVEDLQTIQMVDGIVDQAVVVGLNYANEQAHKLGDNPIKGAEKLAVARDKAIAYLKDSGIVDKGAGYIEDLIEAKLGEDRESDALLAAMVAEPEDGEKPADDPEA</sequence>
<evidence type="ECO:0000313" key="2">
    <source>
        <dbReference type="EMBL" id="KKN49138.1"/>
    </source>
</evidence>
<dbReference type="InterPro" id="IPR010026">
    <property type="entry name" value="Phage_holin_LL-H"/>
</dbReference>
<dbReference type="Pfam" id="PF09682">
    <property type="entry name" value="Phage_holin_6_1"/>
    <property type="match status" value="1"/>
</dbReference>
<keyword evidence="1" id="KW-0812">Transmembrane</keyword>
<feature type="transmembrane region" description="Helical" evidence="1">
    <location>
        <begin position="86"/>
        <end position="110"/>
    </location>
</feature>
<keyword evidence="1" id="KW-1133">Transmembrane helix</keyword>
<dbReference type="EMBL" id="LAZR01001182">
    <property type="protein sequence ID" value="KKN49138.1"/>
    <property type="molecule type" value="Genomic_DNA"/>
</dbReference>